<sequence>MNWNGIIKAKDPRQRAVDAGGFEEIEKSLECIEKDRLETKQKIKTYNQVAYKLKGRINKLENKAQETGRHAATVTLGLMSKFDLELWDADLDKSEKELGSGIQPIRSVEHYGVTKLEWDPGGRTTLQVVTD</sequence>
<organism evidence="2 3">
    <name type="scientific">Phakopsora pachyrhizi</name>
    <name type="common">Asian soybean rust disease fungus</name>
    <dbReference type="NCBI Taxonomy" id="170000"/>
    <lineage>
        <taxon>Eukaryota</taxon>
        <taxon>Fungi</taxon>
        <taxon>Dikarya</taxon>
        <taxon>Basidiomycota</taxon>
        <taxon>Pucciniomycotina</taxon>
        <taxon>Pucciniomycetes</taxon>
        <taxon>Pucciniales</taxon>
        <taxon>Phakopsoraceae</taxon>
        <taxon>Phakopsora</taxon>
    </lineage>
</organism>
<keyword evidence="3" id="KW-1185">Reference proteome</keyword>
<keyword evidence="1" id="KW-0175">Coiled coil</keyword>
<name>A0AAV0B1M5_PHAPC</name>
<dbReference type="AlphaFoldDB" id="A0AAV0B1M5"/>
<accession>A0AAV0B1M5</accession>
<comment type="caution">
    <text evidence="2">The sequence shown here is derived from an EMBL/GenBank/DDBJ whole genome shotgun (WGS) entry which is preliminary data.</text>
</comment>
<reference evidence="2" key="1">
    <citation type="submission" date="2022-06" db="EMBL/GenBank/DDBJ databases">
        <authorList>
            <consortium name="SYNGENTA / RWTH Aachen University"/>
        </authorList>
    </citation>
    <scope>NUCLEOTIDE SEQUENCE</scope>
</reference>
<evidence type="ECO:0000313" key="2">
    <source>
        <dbReference type="EMBL" id="CAH7677167.1"/>
    </source>
</evidence>
<dbReference type="Proteomes" id="UP001153365">
    <property type="component" value="Unassembled WGS sequence"/>
</dbReference>
<feature type="coiled-coil region" evidence="1">
    <location>
        <begin position="22"/>
        <end position="63"/>
    </location>
</feature>
<dbReference type="EMBL" id="CALTRL010002944">
    <property type="protein sequence ID" value="CAH7677167.1"/>
    <property type="molecule type" value="Genomic_DNA"/>
</dbReference>
<gene>
    <name evidence="2" type="ORF">PPACK8108_LOCUS12309</name>
</gene>
<protein>
    <submittedName>
        <fullName evidence="2">Uncharacterized protein</fullName>
    </submittedName>
</protein>
<proteinExistence type="predicted"/>
<evidence type="ECO:0000256" key="1">
    <source>
        <dbReference type="SAM" id="Coils"/>
    </source>
</evidence>
<evidence type="ECO:0000313" key="3">
    <source>
        <dbReference type="Proteomes" id="UP001153365"/>
    </source>
</evidence>